<dbReference type="EMBL" id="MK500576">
    <property type="protein sequence ID" value="QBK92351.1"/>
    <property type="molecule type" value="Genomic_DNA"/>
</dbReference>
<name>A0A481ZCG3_9VIRU</name>
<reference evidence="2" key="1">
    <citation type="journal article" date="2019" name="MBio">
        <title>Virus Genomes from Deep Sea Sediments Expand the Ocean Megavirome and Support Independent Origins of Viral Gigantism.</title>
        <authorList>
            <person name="Backstrom D."/>
            <person name="Yutin N."/>
            <person name="Jorgensen S.L."/>
            <person name="Dharamshi J."/>
            <person name="Homa F."/>
            <person name="Zaremba-Niedwiedzka K."/>
            <person name="Spang A."/>
            <person name="Wolf Y.I."/>
            <person name="Koonin E.V."/>
            <person name="Ettema T.J."/>
        </authorList>
    </citation>
    <scope>NUCLEOTIDE SEQUENCE</scope>
</reference>
<accession>A0A481ZCG3</accession>
<gene>
    <name evidence="2" type="ORF">LCPAC304_06980</name>
</gene>
<proteinExistence type="predicted"/>
<feature type="domain" description="SAP" evidence="1">
    <location>
        <begin position="37"/>
        <end position="71"/>
    </location>
</feature>
<evidence type="ECO:0000313" key="2">
    <source>
        <dbReference type="EMBL" id="QBK92351.1"/>
    </source>
</evidence>
<protein>
    <recommendedName>
        <fullName evidence="1">SAP domain-containing protein</fullName>
    </recommendedName>
</protein>
<sequence>MQIIVRRTDIVKGAPPNAPLFPTENLLRNNFFEKDFLETLHIGKLRTLARENGVSATGKKGVVIRRLLGPEKVVVPKVESRPNLVNTGNRQWDRQYKRVLLGQRDYYWSKRIKGRLYVDQKYRTYFMRWNNPPKNWLQQILASCPEKYGMQLKRDTIRSGSILYVHAVIMFKNRRYPGPLLKAWKGAYLEKCYAIRQAFLHCTKKSTRVGDKVYTKGWNFKRDPFDIRHEKTLKKAGLTSQ</sequence>
<dbReference type="PROSITE" id="PS50800">
    <property type="entry name" value="SAP"/>
    <property type="match status" value="1"/>
</dbReference>
<evidence type="ECO:0000259" key="1">
    <source>
        <dbReference type="PROSITE" id="PS50800"/>
    </source>
</evidence>
<dbReference type="InterPro" id="IPR003034">
    <property type="entry name" value="SAP_dom"/>
</dbReference>
<organism evidence="2">
    <name type="scientific">Pithovirus LCPAC304</name>
    <dbReference type="NCBI Taxonomy" id="2506594"/>
    <lineage>
        <taxon>Viruses</taxon>
        <taxon>Pithoviruses</taxon>
    </lineage>
</organism>